<protein>
    <submittedName>
        <fullName evidence="1">Uncharacterized protein</fullName>
    </submittedName>
</protein>
<sequence>MKCLLWNEVKDRKNRNLGNKFLYLSNTRKSISMEKGKGNCPEMNSISNCICNRSERTIICLTCGATFRGHAARACNEHPRRINLMDIQLCPNTSCRSKDIVEYENIDT</sequence>
<name>A0A238BLH2_9BILA</name>
<dbReference type="EMBL" id="KZ270148">
    <property type="protein sequence ID" value="OZC06297.1"/>
    <property type="molecule type" value="Genomic_DNA"/>
</dbReference>
<dbReference type="AlphaFoldDB" id="A0A238BLH2"/>
<keyword evidence="2" id="KW-1185">Reference proteome</keyword>
<reference evidence="1 2" key="1">
    <citation type="submission" date="2015-12" db="EMBL/GenBank/DDBJ databases">
        <title>Draft genome of the nematode, Onchocerca flexuosa.</title>
        <authorList>
            <person name="Mitreva M."/>
        </authorList>
    </citation>
    <scope>NUCLEOTIDE SEQUENCE [LARGE SCALE GENOMIC DNA]</scope>
    <source>
        <strain evidence="1">Red Deer</strain>
    </source>
</reference>
<accession>A0A238BLH2</accession>
<dbReference type="Proteomes" id="UP000242913">
    <property type="component" value="Unassembled WGS sequence"/>
</dbReference>
<proteinExistence type="predicted"/>
<organism evidence="1 2">
    <name type="scientific">Onchocerca flexuosa</name>
    <dbReference type="NCBI Taxonomy" id="387005"/>
    <lineage>
        <taxon>Eukaryota</taxon>
        <taxon>Metazoa</taxon>
        <taxon>Ecdysozoa</taxon>
        <taxon>Nematoda</taxon>
        <taxon>Chromadorea</taxon>
        <taxon>Rhabditida</taxon>
        <taxon>Spirurina</taxon>
        <taxon>Spiruromorpha</taxon>
        <taxon>Filarioidea</taxon>
        <taxon>Onchocercidae</taxon>
        <taxon>Onchocerca</taxon>
    </lineage>
</organism>
<evidence type="ECO:0000313" key="1">
    <source>
        <dbReference type="EMBL" id="OZC06297.1"/>
    </source>
</evidence>
<dbReference type="OrthoDB" id="6365737at2759"/>
<gene>
    <name evidence="1" type="ORF">X798_06720</name>
</gene>
<evidence type="ECO:0000313" key="2">
    <source>
        <dbReference type="Proteomes" id="UP000242913"/>
    </source>
</evidence>